<keyword evidence="2" id="KW-0560">Oxidoreductase</keyword>
<dbReference type="Proteomes" id="UP000295447">
    <property type="component" value="Unassembled WGS sequence"/>
</dbReference>
<dbReference type="PANTHER" id="PTHR43477">
    <property type="entry name" value="DIHYDROANTICAPSIN 7-DEHYDROGENASE"/>
    <property type="match status" value="1"/>
</dbReference>
<dbReference type="RefSeq" id="WP_134118020.1">
    <property type="nucleotide sequence ID" value="NZ_SODF01000001.1"/>
</dbReference>
<dbReference type="Gene3D" id="3.40.50.720">
    <property type="entry name" value="NAD(P)-binding Rossmann-like Domain"/>
    <property type="match status" value="1"/>
</dbReference>
<proteinExistence type="inferred from homology"/>
<dbReference type="EMBL" id="SODF01000001">
    <property type="protein sequence ID" value="TDW23423.1"/>
    <property type="molecule type" value="Genomic_DNA"/>
</dbReference>
<evidence type="ECO:0000313" key="3">
    <source>
        <dbReference type="EMBL" id="TDW23423.1"/>
    </source>
</evidence>
<dbReference type="SUPFAM" id="SSF51735">
    <property type="entry name" value="NAD(P)-binding Rossmann-fold domains"/>
    <property type="match status" value="1"/>
</dbReference>
<name>A0A4R7ZYZ0_9ACTN</name>
<reference evidence="3 4" key="1">
    <citation type="submission" date="2019-03" db="EMBL/GenBank/DDBJ databases">
        <title>Genomic Encyclopedia of Type Strains, Phase III (KMG-III): the genomes of soil and plant-associated and newly described type strains.</title>
        <authorList>
            <person name="Whitman W."/>
        </authorList>
    </citation>
    <scope>NUCLEOTIDE SEQUENCE [LARGE SCALE GENOMIC DNA]</scope>
    <source>
        <strain evidence="3 4">VKM Ac-2570</strain>
    </source>
</reference>
<comment type="similarity">
    <text evidence="1">Belongs to the short-chain dehydrogenases/reductases (SDR) family.</text>
</comment>
<dbReference type="Pfam" id="PF13561">
    <property type="entry name" value="adh_short_C2"/>
    <property type="match status" value="1"/>
</dbReference>
<organism evidence="3 4">
    <name type="scientific">Kribbella kalugense</name>
    <dbReference type="NCBI Taxonomy" id="2512221"/>
    <lineage>
        <taxon>Bacteria</taxon>
        <taxon>Bacillati</taxon>
        <taxon>Actinomycetota</taxon>
        <taxon>Actinomycetes</taxon>
        <taxon>Propionibacteriales</taxon>
        <taxon>Kribbellaceae</taxon>
        <taxon>Kribbella</taxon>
    </lineage>
</organism>
<accession>A0A4R7ZYZ0</accession>
<dbReference type="InterPro" id="IPR002347">
    <property type="entry name" value="SDR_fam"/>
</dbReference>
<sequence length="194" mass="20323">MRILVIGSSGTIGSEVVKELVKRHEVVRAARRGEVRVDLADVASIDAMFAAVGQVDAVISCAASGALAALASSSDVDYWRGLDGKLVGQVNLLRRALPYVRDGGSVTLTSGRLSEPIPGGSLTYLVNSGLDAFVGAASIEMPRGIRLNVISPGWVRETLIALEMDPSIGTPVAEVARGYVRTVEGSNHGEVVRV</sequence>
<evidence type="ECO:0000313" key="4">
    <source>
        <dbReference type="Proteomes" id="UP000295447"/>
    </source>
</evidence>
<comment type="caution">
    <text evidence="3">The sequence shown here is derived from an EMBL/GenBank/DDBJ whole genome shotgun (WGS) entry which is preliminary data.</text>
</comment>
<dbReference type="AlphaFoldDB" id="A0A4R7ZYZ0"/>
<dbReference type="InterPro" id="IPR036291">
    <property type="entry name" value="NAD(P)-bd_dom_sf"/>
</dbReference>
<gene>
    <name evidence="3" type="ORF">EV650_2276</name>
</gene>
<dbReference type="PANTHER" id="PTHR43477:SF1">
    <property type="entry name" value="DIHYDROANTICAPSIN 7-DEHYDROGENASE"/>
    <property type="match status" value="1"/>
</dbReference>
<evidence type="ECO:0000256" key="1">
    <source>
        <dbReference type="ARBA" id="ARBA00006484"/>
    </source>
</evidence>
<dbReference type="CDD" id="cd11731">
    <property type="entry name" value="Lin1944_like_SDR_c"/>
    <property type="match status" value="1"/>
</dbReference>
<dbReference type="PRINTS" id="PR00081">
    <property type="entry name" value="GDHRDH"/>
</dbReference>
<dbReference type="NCBIfam" id="NF005754">
    <property type="entry name" value="PRK07578.1"/>
    <property type="match status" value="1"/>
</dbReference>
<dbReference type="GO" id="GO:0016491">
    <property type="term" value="F:oxidoreductase activity"/>
    <property type="evidence" value="ECO:0007669"/>
    <property type="project" value="UniProtKB-KW"/>
</dbReference>
<protein>
    <submittedName>
        <fullName evidence="3">NAD(P)-dependent dehydrogenase (Short-subunit alcohol dehydrogenase family)</fullName>
    </submittedName>
</protein>
<dbReference type="InterPro" id="IPR051122">
    <property type="entry name" value="SDR_DHRS6-like"/>
</dbReference>
<keyword evidence="4" id="KW-1185">Reference proteome</keyword>
<evidence type="ECO:0000256" key="2">
    <source>
        <dbReference type="ARBA" id="ARBA00023002"/>
    </source>
</evidence>
<dbReference type="OrthoDB" id="9787486at2"/>